<feature type="domain" description="Reverse transcriptase/retrotransposon-derived protein RNase H-like" evidence="1">
    <location>
        <begin position="94"/>
        <end position="193"/>
    </location>
</feature>
<proteinExistence type="predicted"/>
<accession>A0ABD1KK97</accession>
<sequence>MSSTAVVSTDPANVEAIAGVTKADLMCPDGLTPDPKKIQSFLRLVMWYQRFIPNCSTVAKPLFQLTSGPNIIKKHGNGCKRRENLHRKLTTADWTPDCEKALQNLKDALLAKVVLVHPDFSKPFILSTDASTDSLGAVLQLFQVQDRARPIAFASKTLTKAQSHYPAHRLEFLALKWAVCEKFSHWLKGYAFTAWTDSNPLTHVLTKPKLDACEQRWVAKLAAYDFDLKYVPGPNNTVADALSREPFAGCSIGERLLNEPYNKLLCESEMLSSSEVQDVFRWSNVHQVAQKAGMDVISSPAPLSVCSLSSDEVAAVLGSHTAWDVAARVRATALTNYIQSTANIGQDALPSIPKHELVDNQQANTELSRVIFYVER</sequence>
<dbReference type="AlphaFoldDB" id="A0ABD1KK97"/>
<name>A0ABD1KK97_9TELE</name>
<evidence type="ECO:0000313" key="3">
    <source>
        <dbReference type="Proteomes" id="UP001591681"/>
    </source>
</evidence>
<dbReference type="Gene3D" id="3.30.70.270">
    <property type="match status" value="1"/>
</dbReference>
<evidence type="ECO:0000313" key="2">
    <source>
        <dbReference type="EMBL" id="KAL2099426.1"/>
    </source>
</evidence>
<dbReference type="Pfam" id="PF17919">
    <property type="entry name" value="RT_RNaseH_2"/>
    <property type="match status" value="1"/>
</dbReference>
<dbReference type="Proteomes" id="UP001591681">
    <property type="component" value="Unassembled WGS sequence"/>
</dbReference>
<gene>
    <name evidence="2" type="ORF">ACEWY4_005906</name>
</gene>
<dbReference type="Gene3D" id="3.10.20.370">
    <property type="match status" value="1"/>
</dbReference>
<dbReference type="SUPFAM" id="SSF56672">
    <property type="entry name" value="DNA/RNA polymerases"/>
    <property type="match status" value="1"/>
</dbReference>
<protein>
    <recommendedName>
        <fullName evidence="1">Reverse transcriptase/retrotransposon-derived protein RNase H-like domain-containing protein</fullName>
    </recommendedName>
</protein>
<reference evidence="2 3" key="1">
    <citation type="submission" date="2024-09" db="EMBL/GenBank/DDBJ databases">
        <title>A chromosome-level genome assembly of Gray's grenadier anchovy, Coilia grayii.</title>
        <authorList>
            <person name="Fu Z."/>
        </authorList>
    </citation>
    <scope>NUCLEOTIDE SEQUENCE [LARGE SCALE GENOMIC DNA]</scope>
    <source>
        <strain evidence="2">G4</strain>
        <tissue evidence="2">Muscle</tissue>
    </source>
</reference>
<dbReference type="EMBL" id="JBHFQA010000005">
    <property type="protein sequence ID" value="KAL2099426.1"/>
    <property type="molecule type" value="Genomic_DNA"/>
</dbReference>
<dbReference type="InterPro" id="IPR041577">
    <property type="entry name" value="RT_RNaseH_2"/>
</dbReference>
<dbReference type="InterPro" id="IPR043502">
    <property type="entry name" value="DNA/RNA_pol_sf"/>
</dbReference>
<dbReference type="PANTHER" id="PTHR34072:SF52">
    <property type="entry name" value="RIBONUCLEASE H"/>
    <property type="match status" value="1"/>
</dbReference>
<dbReference type="PANTHER" id="PTHR34072">
    <property type="entry name" value="ENZYMATIC POLYPROTEIN-RELATED"/>
    <property type="match status" value="1"/>
</dbReference>
<organism evidence="2 3">
    <name type="scientific">Coilia grayii</name>
    <name type="common">Gray's grenadier anchovy</name>
    <dbReference type="NCBI Taxonomy" id="363190"/>
    <lineage>
        <taxon>Eukaryota</taxon>
        <taxon>Metazoa</taxon>
        <taxon>Chordata</taxon>
        <taxon>Craniata</taxon>
        <taxon>Vertebrata</taxon>
        <taxon>Euteleostomi</taxon>
        <taxon>Actinopterygii</taxon>
        <taxon>Neopterygii</taxon>
        <taxon>Teleostei</taxon>
        <taxon>Clupei</taxon>
        <taxon>Clupeiformes</taxon>
        <taxon>Clupeoidei</taxon>
        <taxon>Engraulidae</taxon>
        <taxon>Coilinae</taxon>
        <taxon>Coilia</taxon>
    </lineage>
</organism>
<comment type="caution">
    <text evidence="2">The sequence shown here is derived from an EMBL/GenBank/DDBJ whole genome shotgun (WGS) entry which is preliminary data.</text>
</comment>
<evidence type="ECO:0000259" key="1">
    <source>
        <dbReference type="Pfam" id="PF17919"/>
    </source>
</evidence>
<dbReference type="FunFam" id="3.10.20.370:FF:000001">
    <property type="entry name" value="Retrovirus-related Pol polyprotein from transposon 17.6-like protein"/>
    <property type="match status" value="1"/>
</dbReference>
<dbReference type="InterPro" id="IPR043128">
    <property type="entry name" value="Rev_trsase/Diguanyl_cyclase"/>
</dbReference>
<keyword evidence="3" id="KW-1185">Reference proteome</keyword>
<dbReference type="CDD" id="cd09274">
    <property type="entry name" value="RNase_HI_RT_Ty3"/>
    <property type="match status" value="1"/>
</dbReference>